<dbReference type="EMBL" id="LT598468">
    <property type="protein sequence ID" value="SCV03621.1"/>
    <property type="molecule type" value="Genomic_DNA"/>
</dbReference>
<accession>A0A1G4KGX9</accession>
<dbReference type="STRING" id="1230905.A0A1G4KGX9"/>
<evidence type="ECO:0000256" key="7">
    <source>
        <dbReference type="ARBA" id="ARBA00023212"/>
    </source>
</evidence>
<dbReference type="GO" id="GO:0005634">
    <property type="term" value="C:nucleus"/>
    <property type="evidence" value="ECO:0007669"/>
    <property type="project" value="UniProtKB-SubCell"/>
</dbReference>
<evidence type="ECO:0000256" key="9">
    <source>
        <dbReference type="ARBA" id="ARBA00023306"/>
    </source>
</evidence>
<keyword evidence="13" id="KW-1185">Reference proteome</keyword>
<keyword evidence="9" id="KW-0131">Cell cycle</keyword>
<keyword evidence="8" id="KW-0539">Nucleus</keyword>
<comment type="similarity">
    <text evidence="3">Belongs to the SLD7 family.</text>
</comment>
<dbReference type="GO" id="GO:0000922">
    <property type="term" value="C:spindle pole"/>
    <property type="evidence" value="ECO:0007669"/>
    <property type="project" value="UniProtKB-SubCell"/>
</dbReference>
<dbReference type="Pfam" id="PF18636">
    <property type="entry name" value="Sld7_N"/>
    <property type="match status" value="1"/>
</dbReference>
<keyword evidence="7" id="KW-0206">Cytoskeleton</keyword>
<name>A0A1G4KGX9_9SACH</name>
<reference evidence="13" key="1">
    <citation type="submission" date="2016-03" db="EMBL/GenBank/DDBJ databases">
        <authorList>
            <person name="Devillers H."/>
        </authorList>
    </citation>
    <scope>NUCLEOTIDE SEQUENCE [LARGE SCALE GENOMIC DNA]</scope>
</reference>
<dbReference type="InterPro" id="IPR041564">
    <property type="entry name" value="Sld7_N"/>
</dbReference>
<evidence type="ECO:0000259" key="11">
    <source>
        <dbReference type="Pfam" id="PF18636"/>
    </source>
</evidence>
<evidence type="ECO:0000259" key="10">
    <source>
        <dbReference type="Pfam" id="PF18596"/>
    </source>
</evidence>
<evidence type="ECO:0000256" key="1">
    <source>
        <dbReference type="ARBA" id="ARBA00004123"/>
    </source>
</evidence>
<evidence type="ECO:0000313" key="13">
    <source>
        <dbReference type="Proteomes" id="UP000191024"/>
    </source>
</evidence>
<evidence type="ECO:0000256" key="4">
    <source>
        <dbReference type="ARBA" id="ARBA00017231"/>
    </source>
</evidence>
<keyword evidence="6" id="KW-0235">DNA replication</keyword>
<keyword evidence="5" id="KW-0963">Cytoplasm</keyword>
<dbReference type="GO" id="GO:0006260">
    <property type="term" value="P:DNA replication"/>
    <property type="evidence" value="ECO:0007669"/>
    <property type="project" value="UniProtKB-KW"/>
</dbReference>
<evidence type="ECO:0000256" key="8">
    <source>
        <dbReference type="ARBA" id="ARBA00023242"/>
    </source>
</evidence>
<organism evidence="12 13">
    <name type="scientific">Lachancea mirantina</name>
    <dbReference type="NCBI Taxonomy" id="1230905"/>
    <lineage>
        <taxon>Eukaryota</taxon>
        <taxon>Fungi</taxon>
        <taxon>Dikarya</taxon>
        <taxon>Ascomycota</taxon>
        <taxon>Saccharomycotina</taxon>
        <taxon>Saccharomycetes</taxon>
        <taxon>Saccharomycetales</taxon>
        <taxon>Saccharomycetaceae</taxon>
        <taxon>Lachancea</taxon>
    </lineage>
</organism>
<evidence type="ECO:0000313" key="12">
    <source>
        <dbReference type="EMBL" id="SCV03621.1"/>
    </source>
</evidence>
<dbReference type="AlphaFoldDB" id="A0A1G4KGX9"/>
<gene>
    <name evidence="12" type="ORF">LAMI_0H09626G</name>
</gene>
<evidence type="ECO:0000256" key="2">
    <source>
        <dbReference type="ARBA" id="ARBA00004647"/>
    </source>
</evidence>
<dbReference type="Pfam" id="PF18596">
    <property type="entry name" value="Sld7_C"/>
    <property type="match status" value="1"/>
</dbReference>
<sequence>MSKLLTLTIDVGNGTLIRDVQLWDMDGEEQRNGKTYQCKVMGTIDMKRLPLWVRKGKEYTCFSHSNSTGSYFRSRLAKRRHADRAVVLELPNEALGHELAVLYRTISHGLLSVKCSALDFSMRQVLDRQLHDAWEVSTEGPRDRSIDAIVARKQRQRTASTIRVSTSMRVAEYKRQFSARLSGCILGALRLRGLEKEPEFHQIYKMTFASAEFAFRRELSESRDPVAFETIQETVETLMKLFTKS</sequence>
<dbReference type="OrthoDB" id="4063051at2759"/>
<dbReference type="InterPro" id="IPR041260">
    <property type="entry name" value="Sld7_C"/>
</dbReference>
<feature type="domain" description="Sld7 N-terminal" evidence="11">
    <location>
        <begin position="1"/>
        <end position="121"/>
    </location>
</feature>
<feature type="domain" description="Sld7 C-terminal" evidence="10">
    <location>
        <begin position="175"/>
        <end position="243"/>
    </location>
</feature>
<comment type="subcellular location">
    <subcellularLocation>
        <location evidence="2">Cytoplasm</location>
        <location evidence="2">Cytoskeleton</location>
        <location evidence="2">Spindle pole</location>
    </subcellularLocation>
    <subcellularLocation>
        <location evidence="1">Nucleus</location>
    </subcellularLocation>
</comment>
<protein>
    <recommendedName>
        <fullName evidence="4">Mitochondrial morphogenesis protein SLD7</fullName>
    </recommendedName>
</protein>
<evidence type="ECO:0000256" key="5">
    <source>
        <dbReference type="ARBA" id="ARBA00022490"/>
    </source>
</evidence>
<evidence type="ECO:0000256" key="6">
    <source>
        <dbReference type="ARBA" id="ARBA00022705"/>
    </source>
</evidence>
<proteinExistence type="inferred from homology"/>
<evidence type="ECO:0000256" key="3">
    <source>
        <dbReference type="ARBA" id="ARBA00009044"/>
    </source>
</evidence>
<dbReference type="Proteomes" id="UP000191024">
    <property type="component" value="Chromosome H"/>
</dbReference>